<accession>A0A0A2WGL5</accession>
<dbReference type="InterPro" id="IPR036691">
    <property type="entry name" value="Endo/exonu/phosph_ase_sf"/>
</dbReference>
<dbReference type="PANTHER" id="PTHR42834:SF1">
    <property type="entry name" value="ENDONUCLEASE_EXONUCLEASE_PHOSPHATASE FAMILY PROTEIN (AFU_ORTHOLOGUE AFUA_3G09210)"/>
    <property type="match status" value="1"/>
</dbReference>
<name>A0A0A2WGL5_9GAMM</name>
<feature type="chain" id="PRO_5001996672" evidence="2">
    <location>
        <begin position="26"/>
        <end position="1071"/>
    </location>
</feature>
<dbReference type="RefSeq" id="WP_052116473.1">
    <property type="nucleotide sequence ID" value="NZ_JRKJ01000023.1"/>
</dbReference>
<dbReference type="eggNOG" id="COG2374">
    <property type="taxonomic scope" value="Bacteria"/>
</dbReference>
<evidence type="ECO:0000313" key="5">
    <source>
        <dbReference type="Proteomes" id="UP000030518"/>
    </source>
</evidence>
<dbReference type="Gene3D" id="2.60.40.10">
    <property type="entry name" value="Immunoglobulins"/>
    <property type="match status" value="1"/>
</dbReference>
<dbReference type="PROSITE" id="PS51841">
    <property type="entry name" value="LTD"/>
    <property type="match status" value="1"/>
</dbReference>
<feature type="signal peptide" evidence="2">
    <location>
        <begin position="1"/>
        <end position="25"/>
    </location>
</feature>
<feature type="region of interest" description="Disordered" evidence="1">
    <location>
        <begin position="1050"/>
        <end position="1071"/>
    </location>
</feature>
<reference evidence="4 5" key="1">
    <citation type="submission" date="2014-09" db="EMBL/GenBank/DDBJ databases">
        <title>Genome sequences of Lysobacter dokdonensis DS-58.</title>
        <authorList>
            <person name="Kim J.F."/>
            <person name="Kwak M.-J."/>
        </authorList>
    </citation>
    <scope>NUCLEOTIDE SEQUENCE [LARGE SCALE GENOMIC DNA]</scope>
    <source>
        <strain evidence="4 5">DS-58</strain>
    </source>
</reference>
<dbReference type="AlphaFoldDB" id="A0A0A2WGL5"/>
<gene>
    <name evidence="4" type="ORF">LF41_1700</name>
</gene>
<dbReference type="STRING" id="1300345.LF41_1700"/>
<keyword evidence="2" id="KW-0732">Signal</keyword>
<dbReference type="OrthoDB" id="9800417at2"/>
<dbReference type="CDD" id="cd04486">
    <property type="entry name" value="YhcR_OBF_like"/>
    <property type="match status" value="1"/>
</dbReference>
<keyword evidence="5" id="KW-1185">Reference proteome</keyword>
<evidence type="ECO:0000259" key="3">
    <source>
        <dbReference type="PROSITE" id="PS51841"/>
    </source>
</evidence>
<dbReference type="EMBL" id="JRKJ01000023">
    <property type="protein sequence ID" value="KGQ17847.1"/>
    <property type="molecule type" value="Genomic_DNA"/>
</dbReference>
<evidence type="ECO:0000256" key="1">
    <source>
        <dbReference type="SAM" id="MobiDB-lite"/>
    </source>
</evidence>
<dbReference type="SUPFAM" id="SSF56219">
    <property type="entry name" value="DNase I-like"/>
    <property type="match status" value="1"/>
</dbReference>
<dbReference type="InterPro" id="IPR001322">
    <property type="entry name" value="Lamin_tail_dom"/>
</dbReference>
<evidence type="ECO:0000256" key="2">
    <source>
        <dbReference type="SAM" id="SignalP"/>
    </source>
</evidence>
<dbReference type="Proteomes" id="UP000030518">
    <property type="component" value="Unassembled WGS sequence"/>
</dbReference>
<comment type="caution">
    <text evidence="4">The sequence shown here is derived from an EMBL/GenBank/DDBJ whole genome shotgun (WGS) entry which is preliminary data.</text>
</comment>
<sequence>MSNRNVRRLALAAGLFCAGMGAAQAQVVISQVYGGGGNSGATLRNDFIELRNNGTVAVDVSTWSVQYASATGASWQRTNLVGSIPAGGYYLIQEAQGAGGTTALPTPNAIGTIPMAGGAGKVALVTNQVSLTVACPTANVADFVGFGATANCFEGAAPTAAPSNTTSVLRKNAGAQDTNQNGDDFATGTPDPRNGDSTPPPPVDPPIALTIHQVQGAGLASPYADKRVIVEGIVTALKFNNGFFLQAHDADADADSDTSEGVFVFTSSAPTVAVGDRVKVTGKVQEYTPSTNLNQLSITEIVEPSIEKVSSGNALPVIVALGAYDLSTSATPGTLERLEGMRVSLAEAVVVGASDGRITETTATASTDGVFYVTLPDVAVPFREPGIGVMDAIAIPAGKNPPRFDTNQERLMVRSRGQVGANALALDNEAIVAGLSGVLDYFDGTWALLPDAATPPQAVGGKTPIYVAPAKHEEATIGGFNLLRFFDEVNDSNGAPTLTPAALDFRLGKTARAICEGLQAPDILGVVEVENMHVLQLLSERIDATCAVAPHYVPYLVQGNDPGGINVGVLASTRDNGAGVPRVEIVDVTQFGKDATFANPNATTSLLNDRPPLLVRTVIHQDNGASYPVSVIVNHLRSLNGVDDSTPGSNGWSSEGARVRGKRAAQAAYLAGLVQELETQNPSERFVLVGDFNAFEFNDGYVDVMGVVKGTPVADDQVLTAIASPLTTPLLDGKDFVADPNERYSYVFEGNAQTLDHALLNQAVVDSALHVEVDHARINADFGVHHFGDATLPIRVSDHDPVRVRIAVPAFRSADLRTTLSAPATAHPGQVVHFDAAVSNAGPNDAENASVAFVFDGAWSPSTTAPGWACDAPVQDAATTTVICRNPVFASGAAADFDIDVAVPQAMAVGTLKLAASAASSITDPANADNGATASVAIAAQANLIAAITGSTLPVKAGAKTQAPVRVRNTGPDAMWQPTMTLTGDVPAGLVTLAVPAGWSCTTINAGTGFQSNCQYGDWLAAGQMQTFPVSIVVPGPPGRTITLTVQVASPTTPDSRPQDDTATAVLRVAR</sequence>
<dbReference type="Pfam" id="PF01345">
    <property type="entry name" value="DUF11"/>
    <property type="match status" value="2"/>
</dbReference>
<dbReference type="PANTHER" id="PTHR42834">
    <property type="entry name" value="ENDONUCLEASE/EXONUCLEASE/PHOSPHATASE FAMILY PROTEIN (AFU_ORTHOLOGUE AFUA_3G09210)"/>
    <property type="match status" value="1"/>
</dbReference>
<feature type="domain" description="LTD" evidence="3">
    <location>
        <begin position="21"/>
        <end position="148"/>
    </location>
</feature>
<evidence type="ECO:0000313" key="4">
    <source>
        <dbReference type="EMBL" id="KGQ17847.1"/>
    </source>
</evidence>
<dbReference type="Gene3D" id="3.60.10.10">
    <property type="entry name" value="Endonuclease/exonuclease/phosphatase"/>
    <property type="match status" value="1"/>
</dbReference>
<organism evidence="4 5">
    <name type="scientific">Lysobacter dokdonensis DS-58</name>
    <dbReference type="NCBI Taxonomy" id="1300345"/>
    <lineage>
        <taxon>Bacteria</taxon>
        <taxon>Pseudomonadati</taxon>
        <taxon>Pseudomonadota</taxon>
        <taxon>Gammaproteobacteria</taxon>
        <taxon>Lysobacterales</taxon>
        <taxon>Lysobacteraceae</taxon>
        <taxon>Noviluteimonas</taxon>
    </lineage>
</organism>
<dbReference type="InterPro" id="IPR001434">
    <property type="entry name" value="OmcB-like_DUF11"/>
</dbReference>
<protein>
    <submittedName>
        <fullName evidence="4">Nuclease</fullName>
    </submittedName>
</protein>
<proteinExistence type="predicted"/>
<dbReference type="InterPro" id="IPR013783">
    <property type="entry name" value="Ig-like_fold"/>
</dbReference>
<dbReference type="PATRIC" id="fig|1300345.3.peg.2764"/>
<feature type="region of interest" description="Disordered" evidence="1">
    <location>
        <begin position="173"/>
        <end position="206"/>
    </location>
</feature>
<dbReference type="Pfam" id="PF00932">
    <property type="entry name" value="LTD"/>
    <property type="match status" value="1"/>
</dbReference>